<dbReference type="PANTHER" id="PTHR42771">
    <property type="entry name" value="IRON(3+)-HYDROXAMATE IMPORT ATP-BINDING PROTEIN FHUC"/>
    <property type="match status" value="1"/>
</dbReference>
<dbReference type="Gene3D" id="3.40.50.300">
    <property type="entry name" value="P-loop containing nucleotide triphosphate hydrolases"/>
    <property type="match status" value="1"/>
</dbReference>
<comment type="caution">
    <text evidence="11">The sequence shown here is derived from an EMBL/GenBank/DDBJ whole genome shotgun (WGS) entry which is preliminary data.</text>
</comment>
<proteinExistence type="predicted"/>
<keyword evidence="12" id="KW-1185">Reference proteome</keyword>
<evidence type="ECO:0000256" key="6">
    <source>
        <dbReference type="ARBA" id="ARBA00022840"/>
    </source>
</evidence>
<dbReference type="InterPro" id="IPR003593">
    <property type="entry name" value="AAA+_ATPase"/>
</dbReference>
<sequence length="269" mass="29275">MNNSNTSDTIRLDNLTIGYKTHDGIRTVAKDINASIKSGKLTCLVGTNGIGKSTLLRTLSGFQPRLGGSIVINGSELSGYTPRDLSRIVSVVLTSRPSSINFTVEEIVALGRTPYTGFWGTLNDADKEIVSESIRLAGISHLAKRNAMSLSDGERQKMMIAKALAQQTPVIMLDEPTAFLDYPSKVETMLLLTRLCREEGKTIFMSSHDLELVIQLADILWVMEQGGTISVGTPKALADEGTLSRFIERTGIMFDKEAMRITVCKSGAD</sequence>
<dbReference type="PANTHER" id="PTHR42771:SF2">
    <property type="entry name" value="IRON(3+)-HYDROXAMATE IMPORT ATP-BINDING PROTEIN FHUC"/>
    <property type="match status" value="1"/>
</dbReference>
<evidence type="ECO:0000256" key="8">
    <source>
        <dbReference type="ARBA" id="ARBA00023065"/>
    </source>
</evidence>
<evidence type="ECO:0000313" key="12">
    <source>
        <dbReference type="Proteomes" id="UP000036951"/>
    </source>
</evidence>
<evidence type="ECO:0000256" key="4">
    <source>
        <dbReference type="ARBA" id="ARBA00022496"/>
    </source>
</evidence>
<keyword evidence="3" id="KW-1003">Cell membrane</keyword>
<dbReference type="SMART" id="SM00382">
    <property type="entry name" value="AAA"/>
    <property type="match status" value="1"/>
</dbReference>
<name>A0A8E1QYB8_9BACT</name>
<accession>A0A8E1QYB8</accession>
<organism evidence="11 12">
    <name type="scientific">Xylanibacter rarus</name>
    <dbReference type="NCBI Taxonomy" id="1676614"/>
    <lineage>
        <taxon>Bacteria</taxon>
        <taxon>Pseudomonadati</taxon>
        <taxon>Bacteroidota</taxon>
        <taxon>Bacteroidia</taxon>
        <taxon>Bacteroidales</taxon>
        <taxon>Prevotellaceae</taxon>
        <taxon>Xylanibacter</taxon>
    </lineage>
</organism>
<evidence type="ECO:0000256" key="1">
    <source>
        <dbReference type="ARBA" id="ARBA00004202"/>
    </source>
</evidence>
<protein>
    <submittedName>
        <fullName evidence="11">Iron ABC transporter ATP-binding protein</fullName>
    </submittedName>
</protein>
<keyword evidence="8" id="KW-0406">Ion transport</keyword>
<gene>
    <name evidence="11" type="ORF">ACU52_05020</name>
</gene>
<dbReference type="GO" id="GO:0016887">
    <property type="term" value="F:ATP hydrolysis activity"/>
    <property type="evidence" value="ECO:0007669"/>
    <property type="project" value="InterPro"/>
</dbReference>
<keyword evidence="5" id="KW-0547">Nucleotide-binding</keyword>
<dbReference type="GO" id="GO:0005886">
    <property type="term" value="C:plasma membrane"/>
    <property type="evidence" value="ECO:0007669"/>
    <property type="project" value="UniProtKB-SubCell"/>
</dbReference>
<evidence type="ECO:0000256" key="5">
    <source>
        <dbReference type="ARBA" id="ARBA00022741"/>
    </source>
</evidence>
<dbReference type="PROSITE" id="PS50893">
    <property type="entry name" value="ABC_TRANSPORTER_2"/>
    <property type="match status" value="1"/>
</dbReference>
<dbReference type="InterPro" id="IPR003439">
    <property type="entry name" value="ABC_transporter-like_ATP-bd"/>
</dbReference>
<dbReference type="GO" id="GO:0006826">
    <property type="term" value="P:iron ion transport"/>
    <property type="evidence" value="ECO:0007669"/>
    <property type="project" value="UniProtKB-KW"/>
</dbReference>
<dbReference type="CDD" id="cd03214">
    <property type="entry name" value="ABC_Iron-Siderophores_B12_Hemin"/>
    <property type="match status" value="1"/>
</dbReference>
<keyword evidence="4" id="KW-0410">Iron transport</keyword>
<feature type="domain" description="ABC transporter" evidence="10">
    <location>
        <begin position="10"/>
        <end position="250"/>
    </location>
</feature>
<dbReference type="Pfam" id="PF00005">
    <property type="entry name" value="ABC_tran"/>
    <property type="match status" value="1"/>
</dbReference>
<evidence type="ECO:0000256" key="9">
    <source>
        <dbReference type="ARBA" id="ARBA00023136"/>
    </source>
</evidence>
<keyword evidence="2" id="KW-0813">Transport</keyword>
<comment type="subcellular location">
    <subcellularLocation>
        <location evidence="1">Cell membrane</location>
        <topology evidence="1">Peripheral membrane protein</topology>
    </subcellularLocation>
</comment>
<evidence type="ECO:0000256" key="2">
    <source>
        <dbReference type="ARBA" id="ARBA00022448"/>
    </source>
</evidence>
<evidence type="ECO:0000256" key="7">
    <source>
        <dbReference type="ARBA" id="ARBA00023004"/>
    </source>
</evidence>
<evidence type="ECO:0000256" key="3">
    <source>
        <dbReference type="ARBA" id="ARBA00022475"/>
    </source>
</evidence>
<keyword evidence="6 11" id="KW-0067">ATP-binding</keyword>
<dbReference type="InterPro" id="IPR051535">
    <property type="entry name" value="Siderophore_ABC-ATPase"/>
</dbReference>
<dbReference type="GO" id="GO:0005524">
    <property type="term" value="F:ATP binding"/>
    <property type="evidence" value="ECO:0007669"/>
    <property type="project" value="UniProtKB-KW"/>
</dbReference>
<dbReference type="AlphaFoldDB" id="A0A8E1QYB8"/>
<dbReference type="Proteomes" id="UP000036951">
    <property type="component" value="Unassembled WGS sequence"/>
</dbReference>
<dbReference type="RefSeq" id="WP_053397978.1">
    <property type="nucleotide sequence ID" value="NZ_DAWBWQ010000054.1"/>
</dbReference>
<keyword evidence="9" id="KW-0472">Membrane</keyword>
<keyword evidence="7" id="KW-0408">Iron</keyword>
<dbReference type="InterPro" id="IPR027417">
    <property type="entry name" value="P-loop_NTPase"/>
</dbReference>
<evidence type="ECO:0000259" key="10">
    <source>
        <dbReference type="PROSITE" id="PS50893"/>
    </source>
</evidence>
<dbReference type="OrthoDB" id="9787851at2"/>
<dbReference type="EMBL" id="LFQU01000006">
    <property type="protein sequence ID" value="KOO69025.1"/>
    <property type="molecule type" value="Genomic_DNA"/>
</dbReference>
<reference evidence="11 12" key="1">
    <citation type="submission" date="2015-06" db="EMBL/GenBank/DDBJ databases">
        <title>Prevotella sp. 109, sp. nov., a novel member of the family Prevotellaceae isolated from human faeces.</title>
        <authorList>
            <person name="Shkoporov A.N."/>
            <person name="Chaplin A.V."/>
            <person name="Kafarskaia L.I."/>
            <person name="Efimov B.A."/>
        </authorList>
    </citation>
    <scope>NUCLEOTIDE SEQUENCE [LARGE SCALE GENOMIC DNA]</scope>
    <source>
        <strain evidence="11 12">109</strain>
    </source>
</reference>
<evidence type="ECO:0000313" key="11">
    <source>
        <dbReference type="EMBL" id="KOO69025.1"/>
    </source>
</evidence>
<dbReference type="SUPFAM" id="SSF52540">
    <property type="entry name" value="P-loop containing nucleoside triphosphate hydrolases"/>
    <property type="match status" value="1"/>
</dbReference>